<gene>
    <name evidence="1" type="ORF">L3X38_003338</name>
</gene>
<proteinExistence type="predicted"/>
<comment type="caution">
    <text evidence="1">The sequence shown here is derived from an EMBL/GenBank/DDBJ whole genome shotgun (WGS) entry which is preliminary data.</text>
</comment>
<dbReference type="AlphaFoldDB" id="A0AAD5F1R3"/>
<accession>A0AAD5F1R3</accession>
<name>A0AAD5F1R3_PRUDU</name>
<sequence length="181" mass="20344">MVSAKLCEKHRQIGLELLTAHVGQVSSAATRIAHKHHKQHTQVAHAGRSWAIAGRSCGLGVCCPISLGVYVFCCVKSEAPRVGGAKRLTWEEFKCQTRVEKLKAFFTYVTTSIIEGREVIVNGSRWQVLDGNEIRIWVDKWIPLSFNKRLYPTNEVLVNETTLVSEIINPSTKDWDLLELS</sequence>
<dbReference type="EMBL" id="JAJFAZ020000001">
    <property type="protein sequence ID" value="KAI5350447.1"/>
    <property type="molecule type" value="Genomic_DNA"/>
</dbReference>
<organism evidence="1 2">
    <name type="scientific">Prunus dulcis</name>
    <name type="common">Almond</name>
    <name type="synonym">Amygdalus dulcis</name>
    <dbReference type="NCBI Taxonomy" id="3755"/>
    <lineage>
        <taxon>Eukaryota</taxon>
        <taxon>Viridiplantae</taxon>
        <taxon>Streptophyta</taxon>
        <taxon>Embryophyta</taxon>
        <taxon>Tracheophyta</taxon>
        <taxon>Spermatophyta</taxon>
        <taxon>Magnoliopsida</taxon>
        <taxon>eudicotyledons</taxon>
        <taxon>Gunneridae</taxon>
        <taxon>Pentapetalae</taxon>
        <taxon>rosids</taxon>
        <taxon>fabids</taxon>
        <taxon>Rosales</taxon>
        <taxon>Rosaceae</taxon>
        <taxon>Amygdaloideae</taxon>
        <taxon>Amygdaleae</taxon>
        <taxon>Prunus</taxon>
    </lineage>
</organism>
<keyword evidence="2" id="KW-1185">Reference proteome</keyword>
<evidence type="ECO:0000313" key="1">
    <source>
        <dbReference type="EMBL" id="KAI5350447.1"/>
    </source>
</evidence>
<dbReference type="Proteomes" id="UP001054821">
    <property type="component" value="Chromosome 1"/>
</dbReference>
<reference evidence="1 2" key="1">
    <citation type="journal article" date="2022" name="G3 (Bethesda)">
        <title>Whole-genome sequence and methylome profiling of the almond [Prunus dulcis (Mill.) D.A. Webb] cultivar 'Nonpareil'.</title>
        <authorList>
            <person name="D'Amico-Willman K.M."/>
            <person name="Ouma W.Z."/>
            <person name="Meulia T."/>
            <person name="Sideli G.M."/>
            <person name="Gradziel T.M."/>
            <person name="Fresnedo-Ramirez J."/>
        </authorList>
    </citation>
    <scope>NUCLEOTIDE SEQUENCE [LARGE SCALE GENOMIC DNA]</scope>
    <source>
        <strain evidence="1">Clone GOH B32 T37-40</strain>
    </source>
</reference>
<evidence type="ECO:0000313" key="2">
    <source>
        <dbReference type="Proteomes" id="UP001054821"/>
    </source>
</evidence>
<protein>
    <submittedName>
        <fullName evidence="1">Uncharacterized protein</fullName>
    </submittedName>
</protein>